<dbReference type="SUPFAM" id="SSF56219">
    <property type="entry name" value="DNase I-like"/>
    <property type="match status" value="1"/>
</dbReference>
<keyword evidence="2" id="KW-0548">Nucleotidyltransferase</keyword>
<keyword evidence="2" id="KW-0695">RNA-directed DNA polymerase</keyword>
<comment type="caution">
    <text evidence="2">The sequence shown here is derived from an EMBL/GenBank/DDBJ whole genome shotgun (WGS) entry which is preliminary data.</text>
</comment>
<proteinExistence type="predicted"/>
<dbReference type="OrthoDB" id="410155at2759"/>
<dbReference type="GO" id="GO:0003964">
    <property type="term" value="F:RNA-directed DNA polymerase activity"/>
    <property type="evidence" value="ECO:0007669"/>
    <property type="project" value="UniProtKB-KW"/>
</dbReference>
<reference evidence="2 3" key="1">
    <citation type="journal article" date="2019" name="Commun. Biol.">
        <title>The bagworm genome reveals a unique fibroin gene that provides high tensile strength.</title>
        <authorList>
            <person name="Kono N."/>
            <person name="Nakamura H."/>
            <person name="Ohtoshi R."/>
            <person name="Tomita M."/>
            <person name="Numata K."/>
            <person name="Arakawa K."/>
        </authorList>
    </citation>
    <scope>NUCLEOTIDE SEQUENCE [LARGE SCALE GENOMIC DNA]</scope>
</reference>
<evidence type="ECO:0000313" key="3">
    <source>
        <dbReference type="Proteomes" id="UP000299102"/>
    </source>
</evidence>
<name>A0A4C1ZD46_EUMVA</name>
<accession>A0A4C1ZD46</accession>
<dbReference type="AlphaFoldDB" id="A0A4C1ZD46"/>
<evidence type="ECO:0000313" key="2">
    <source>
        <dbReference type="EMBL" id="GBP85034.1"/>
    </source>
</evidence>
<sequence>MFPLPIIQQRSSKLLCTALVGKRHESHVTNECKRTKDSDAIPECMNCNGEGHSANYKGCPKAPTFPKIQLVTTTDFRKARSGENRLMVILRYQDLLNRLQKNVMSNEPGCDAVILETFLTPNRPRACKLANYIQKRNDRLGAPRGGTAVYYKRKLYCCPINTPPLINLETSACRLAMTEHGTLIILSVYLPPKKRLLWSDIETLLALGDAFILFDNLNKNTDWCSNITNANGRTLATLVEDRELAIIAPLTPTHLPVNVHNRLKILDLAVLKGVVLNLNSIELLLTILIEEITLNHKVNWVVAKMLKSDVCVAIPALNKPDNNLVFDEQEKVADCIEFQCSPNPASLNLEHVYCVENEVLRRSLLPPKDDRSTFDLGRRAPKTH</sequence>
<dbReference type="Proteomes" id="UP000299102">
    <property type="component" value="Unassembled WGS sequence"/>
</dbReference>
<dbReference type="Pfam" id="PF14529">
    <property type="entry name" value="Exo_endo_phos_2"/>
    <property type="match status" value="1"/>
</dbReference>
<protein>
    <submittedName>
        <fullName evidence="2">RNA-directed DNA polymerase from mobile element jockey</fullName>
    </submittedName>
</protein>
<evidence type="ECO:0000259" key="1">
    <source>
        <dbReference type="Pfam" id="PF14529"/>
    </source>
</evidence>
<keyword evidence="2" id="KW-0808">Transferase</keyword>
<dbReference type="Gene3D" id="3.60.10.10">
    <property type="entry name" value="Endonuclease/exonuclease/phosphatase"/>
    <property type="match status" value="1"/>
</dbReference>
<feature type="domain" description="Endonuclease/exonuclease/phosphatase" evidence="1">
    <location>
        <begin position="184"/>
        <end position="276"/>
    </location>
</feature>
<keyword evidence="3" id="KW-1185">Reference proteome</keyword>
<organism evidence="2 3">
    <name type="scientific">Eumeta variegata</name>
    <name type="common">Bagworm moth</name>
    <name type="synonym">Eumeta japonica</name>
    <dbReference type="NCBI Taxonomy" id="151549"/>
    <lineage>
        <taxon>Eukaryota</taxon>
        <taxon>Metazoa</taxon>
        <taxon>Ecdysozoa</taxon>
        <taxon>Arthropoda</taxon>
        <taxon>Hexapoda</taxon>
        <taxon>Insecta</taxon>
        <taxon>Pterygota</taxon>
        <taxon>Neoptera</taxon>
        <taxon>Endopterygota</taxon>
        <taxon>Lepidoptera</taxon>
        <taxon>Glossata</taxon>
        <taxon>Ditrysia</taxon>
        <taxon>Tineoidea</taxon>
        <taxon>Psychidae</taxon>
        <taxon>Oiketicinae</taxon>
        <taxon>Eumeta</taxon>
    </lineage>
</organism>
<dbReference type="InterPro" id="IPR036691">
    <property type="entry name" value="Endo/exonu/phosph_ase_sf"/>
</dbReference>
<dbReference type="EMBL" id="BGZK01001713">
    <property type="protein sequence ID" value="GBP85034.1"/>
    <property type="molecule type" value="Genomic_DNA"/>
</dbReference>
<dbReference type="InterPro" id="IPR005135">
    <property type="entry name" value="Endo/exonuclease/phosphatase"/>
</dbReference>
<gene>
    <name evidence="2" type="ORF">EVAR_54187_1</name>
</gene>